<dbReference type="GO" id="GO:0004751">
    <property type="term" value="F:ribose-5-phosphate isomerase activity"/>
    <property type="evidence" value="ECO:0007669"/>
    <property type="project" value="UniProtKB-UniRule"/>
</dbReference>
<feature type="binding site" evidence="3">
    <location>
        <begin position="98"/>
        <end position="101"/>
    </location>
    <ligand>
        <name>substrate</name>
    </ligand>
</feature>
<protein>
    <recommendedName>
        <fullName evidence="3">Ribose-5-phosphate isomerase A</fullName>
        <ecNumber evidence="3">5.3.1.6</ecNumber>
    </recommendedName>
    <alternativeName>
        <fullName evidence="3">Phosphoriboisomerase A</fullName>
        <shortName evidence="3">PRI</shortName>
    </alternativeName>
</protein>
<dbReference type="Pfam" id="PF06026">
    <property type="entry name" value="Rib_5-P_isom_A"/>
    <property type="match status" value="1"/>
</dbReference>
<comment type="pathway">
    <text evidence="3">Carbohydrate degradation; pentose phosphate pathway; D-ribose 5-phosphate from D-ribulose 5-phosphate (non-oxidative stage): step 1/1.</text>
</comment>
<gene>
    <name evidence="3 4" type="primary">rpiA</name>
    <name evidence="4" type="ORF">LMG28138_03861</name>
</gene>
<keyword evidence="5" id="KW-1185">Reference proteome</keyword>
<dbReference type="SUPFAM" id="SSF75445">
    <property type="entry name" value="D-ribose-5-phosphate isomerase (RpiA), lid domain"/>
    <property type="match status" value="1"/>
</dbReference>
<feature type="binding site" evidence="3">
    <location>
        <position position="125"/>
    </location>
    <ligand>
        <name>substrate</name>
    </ligand>
</feature>
<comment type="similarity">
    <text evidence="3">Belongs to the ribose 5-phosphate isomerase family.</text>
</comment>
<evidence type="ECO:0000256" key="3">
    <source>
        <dbReference type="HAMAP-Rule" id="MF_00170"/>
    </source>
</evidence>
<accession>A0A6S7BD34</accession>
<dbReference type="Gene3D" id="3.30.70.260">
    <property type="match status" value="1"/>
</dbReference>
<dbReference type="CDD" id="cd01398">
    <property type="entry name" value="RPI_A"/>
    <property type="match status" value="1"/>
</dbReference>
<dbReference type="AlphaFoldDB" id="A0A6S7BD34"/>
<evidence type="ECO:0000313" key="4">
    <source>
        <dbReference type="EMBL" id="CAB3795338.1"/>
    </source>
</evidence>
<dbReference type="PANTHER" id="PTHR11934">
    <property type="entry name" value="RIBOSE-5-PHOSPHATE ISOMERASE"/>
    <property type="match status" value="1"/>
</dbReference>
<dbReference type="NCBIfam" id="TIGR00021">
    <property type="entry name" value="rpiA"/>
    <property type="match status" value="1"/>
</dbReference>
<feature type="binding site" evidence="3">
    <location>
        <begin position="32"/>
        <end position="35"/>
    </location>
    <ligand>
        <name>substrate</name>
    </ligand>
</feature>
<sequence length="228" mass="24363">MTQDELKHLVGRAAANYVLSNVAQGAVVGVGTGSTVNFFIDELAAMKDRFRGAISSSIASTERLKKHGISVLELDEIETLPVYVDGADEIDHSGHMIKGGGGALTREKIVAMVAQTFVCIVDESKRVDRLGKFPLPVEVIPMARAALMRRLAALGGEPVVRLAKDQSVFVTDNGNTIIDVHGLRIDDPEALEAEINGWPGIVTVGLFAQRGANICLLGSAKGVERIDY</sequence>
<dbReference type="UniPathway" id="UPA00115">
    <property type="reaction ID" value="UER00412"/>
</dbReference>
<name>A0A6S7BD34_9BURK</name>
<evidence type="ECO:0000256" key="2">
    <source>
        <dbReference type="ARBA" id="ARBA00023235"/>
    </source>
</evidence>
<dbReference type="GO" id="GO:0005829">
    <property type="term" value="C:cytosol"/>
    <property type="evidence" value="ECO:0007669"/>
    <property type="project" value="TreeGrafter"/>
</dbReference>
<feature type="active site" description="Proton acceptor" evidence="3">
    <location>
        <position position="107"/>
    </location>
</feature>
<evidence type="ECO:0000256" key="1">
    <source>
        <dbReference type="ARBA" id="ARBA00001713"/>
    </source>
</evidence>
<organism evidence="4 5">
    <name type="scientific">Pararobbsia alpina</name>
    <dbReference type="NCBI Taxonomy" id="621374"/>
    <lineage>
        <taxon>Bacteria</taxon>
        <taxon>Pseudomonadati</taxon>
        <taxon>Pseudomonadota</taxon>
        <taxon>Betaproteobacteria</taxon>
        <taxon>Burkholderiales</taxon>
        <taxon>Burkholderiaceae</taxon>
        <taxon>Pararobbsia</taxon>
    </lineage>
</organism>
<dbReference type="FunFam" id="3.40.50.1360:FF:000001">
    <property type="entry name" value="Ribose-5-phosphate isomerase A"/>
    <property type="match status" value="1"/>
</dbReference>
<dbReference type="EC" id="5.3.1.6" evidence="3"/>
<dbReference type="HAMAP" id="MF_00170">
    <property type="entry name" value="Rib_5P_isom_A"/>
    <property type="match status" value="1"/>
</dbReference>
<comment type="function">
    <text evidence="3">Catalyzes the reversible conversion of ribose-5-phosphate to ribulose 5-phosphate.</text>
</comment>
<reference evidence="4 5" key="1">
    <citation type="submission" date="2020-04" db="EMBL/GenBank/DDBJ databases">
        <authorList>
            <person name="De Canck E."/>
        </authorList>
    </citation>
    <scope>NUCLEOTIDE SEQUENCE [LARGE SCALE GENOMIC DNA]</scope>
    <source>
        <strain evidence="4 5">LMG 28138</strain>
    </source>
</reference>
<dbReference type="InterPro" id="IPR037171">
    <property type="entry name" value="NagB/RpiA_transferase-like"/>
</dbReference>
<dbReference type="NCBIfam" id="NF001924">
    <property type="entry name" value="PRK00702.1"/>
    <property type="match status" value="1"/>
</dbReference>
<dbReference type="Proteomes" id="UP000494115">
    <property type="component" value="Unassembled WGS sequence"/>
</dbReference>
<proteinExistence type="inferred from homology"/>
<dbReference type="InterPro" id="IPR004788">
    <property type="entry name" value="Ribose5P_isomerase_type_A"/>
</dbReference>
<dbReference type="GO" id="GO:0009052">
    <property type="term" value="P:pentose-phosphate shunt, non-oxidative branch"/>
    <property type="evidence" value="ECO:0007669"/>
    <property type="project" value="UniProtKB-UniRule"/>
</dbReference>
<feature type="binding site" evidence="3">
    <location>
        <begin position="85"/>
        <end position="88"/>
    </location>
    <ligand>
        <name>substrate</name>
    </ligand>
</feature>
<dbReference type="PANTHER" id="PTHR11934:SF0">
    <property type="entry name" value="RIBOSE-5-PHOSPHATE ISOMERASE"/>
    <property type="match status" value="1"/>
</dbReference>
<evidence type="ECO:0000313" key="5">
    <source>
        <dbReference type="Proteomes" id="UP000494115"/>
    </source>
</evidence>
<comment type="catalytic activity">
    <reaction evidence="1 3">
        <text>aldehydo-D-ribose 5-phosphate = D-ribulose 5-phosphate</text>
        <dbReference type="Rhea" id="RHEA:14657"/>
        <dbReference type="ChEBI" id="CHEBI:58121"/>
        <dbReference type="ChEBI" id="CHEBI:58273"/>
        <dbReference type="EC" id="5.3.1.6"/>
    </reaction>
</comment>
<keyword evidence="2 3" id="KW-0413">Isomerase</keyword>
<comment type="subunit">
    <text evidence="3">Homodimer.</text>
</comment>
<dbReference type="SUPFAM" id="SSF100950">
    <property type="entry name" value="NagB/RpiA/CoA transferase-like"/>
    <property type="match status" value="1"/>
</dbReference>
<dbReference type="RefSeq" id="WP_175106424.1">
    <property type="nucleotide sequence ID" value="NZ_CADIKM010000021.1"/>
</dbReference>
<dbReference type="Gene3D" id="3.40.50.1360">
    <property type="match status" value="1"/>
</dbReference>
<dbReference type="GO" id="GO:0006014">
    <property type="term" value="P:D-ribose metabolic process"/>
    <property type="evidence" value="ECO:0007669"/>
    <property type="project" value="TreeGrafter"/>
</dbReference>
<dbReference type="InterPro" id="IPR020672">
    <property type="entry name" value="Ribose5P_isomerase_typA_subgr"/>
</dbReference>
<dbReference type="EMBL" id="CADIKM010000021">
    <property type="protein sequence ID" value="CAB3795338.1"/>
    <property type="molecule type" value="Genomic_DNA"/>
</dbReference>